<gene>
    <name evidence="3" type="ORF">M2280_005136</name>
</gene>
<reference evidence="3 4" key="1">
    <citation type="submission" date="2023-04" db="EMBL/GenBank/DDBJ databases">
        <title>Forest soil microbial communities from Buena Vista Peninsula, Colon Province, Panama.</title>
        <authorList>
            <person name="Bouskill N."/>
        </authorList>
    </citation>
    <scope>NUCLEOTIDE SEQUENCE [LARGE SCALE GENOMIC DNA]</scope>
    <source>
        <strain evidence="3 4">CFH S0262</strain>
    </source>
</reference>
<dbReference type="Gene3D" id="1.10.1780.10">
    <property type="entry name" value="Clp, N-terminal domain"/>
    <property type="match status" value="1"/>
</dbReference>
<accession>A0ABT6MI29</accession>
<evidence type="ECO:0000259" key="2">
    <source>
        <dbReference type="PROSITE" id="PS51903"/>
    </source>
</evidence>
<dbReference type="PANTHER" id="PTHR47016">
    <property type="entry name" value="ATP-DEPENDENT CLP PROTEASE ATP-BINDING SUBUNIT CLPT1, CHLOROPLASTIC"/>
    <property type="match status" value="1"/>
</dbReference>
<dbReference type="Pfam" id="PF02861">
    <property type="entry name" value="Clp_N"/>
    <property type="match status" value="1"/>
</dbReference>
<proteinExistence type="predicted"/>
<name>A0ABT6MI29_9NOCA</name>
<keyword evidence="4" id="KW-1185">Reference proteome</keyword>
<dbReference type="PROSITE" id="PS51903">
    <property type="entry name" value="CLP_R"/>
    <property type="match status" value="1"/>
</dbReference>
<comment type="caution">
    <text evidence="3">The sequence shown here is derived from an EMBL/GenBank/DDBJ whole genome shotgun (WGS) entry which is preliminary data.</text>
</comment>
<dbReference type="EMBL" id="JARXVC010000016">
    <property type="protein sequence ID" value="MDH6283885.1"/>
    <property type="molecule type" value="Genomic_DNA"/>
</dbReference>
<dbReference type="InterPro" id="IPR036628">
    <property type="entry name" value="Clp_N_dom_sf"/>
</dbReference>
<evidence type="ECO:0000256" key="1">
    <source>
        <dbReference type="PROSITE-ProRule" id="PRU01251"/>
    </source>
</evidence>
<dbReference type="SUPFAM" id="SSF81923">
    <property type="entry name" value="Double Clp-N motif"/>
    <property type="match status" value="1"/>
</dbReference>
<dbReference type="PANTHER" id="PTHR47016:SF5">
    <property type="entry name" value="CLP DOMAIN SUPERFAMILY PROTEIN"/>
    <property type="match status" value="1"/>
</dbReference>
<protein>
    <recommendedName>
        <fullName evidence="2">Clp R domain-containing protein</fullName>
    </recommendedName>
</protein>
<sequence>MSEAPLPTLGGGGPTRTLNAIDNLGLTLPGSSTYGCRMTNPVPMTNPVCLDDLIDAIKKVHTDALEQLTDAVLAAEHLGEIADHLIGHFVDQARRSGASWTDIGHSMGVTKQAAQKRFVPKGPGEPSDLDADQGFSRFTPRARNAVMAAQNAARAAGNDQIVPEHLILGLLTDPEALAVKMLAAQDLDVDTVRRSVLTVLPPKVDQLPDLIPFDAGARKVLELTFREALRLGHNYIGTEHMLLALLEQEHGAGVLSELGLDKSAADTYVVETLAVFLAAQQQEK</sequence>
<dbReference type="Proteomes" id="UP001160334">
    <property type="component" value="Unassembled WGS sequence"/>
</dbReference>
<keyword evidence="1" id="KW-0677">Repeat</keyword>
<dbReference type="InterPro" id="IPR044217">
    <property type="entry name" value="CLPT1/2"/>
</dbReference>
<evidence type="ECO:0000313" key="4">
    <source>
        <dbReference type="Proteomes" id="UP001160334"/>
    </source>
</evidence>
<evidence type="ECO:0000313" key="3">
    <source>
        <dbReference type="EMBL" id="MDH6283885.1"/>
    </source>
</evidence>
<organism evidence="3 4">
    <name type="scientific">Prescottella agglutinans</name>
    <dbReference type="NCBI Taxonomy" id="1644129"/>
    <lineage>
        <taxon>Bacteria</taxon>
        <taxon>Bacillati</taxon>
        <taxon>Actinomycetota</taxon>
        <taxon>Actinomycetes</taxon>
        <taxon>Mycobacteriales</taxon>
        <taxon>Nocardiaceae</taxon>
        <taxon>Prescottella</taxon>
    </lineage>
</organism>
<dbReference type="InterPro" id="IPR004176">
    <property type="entry name" value="Clp_R_N"/>
</dbReference>
<feature type="domain" description="Clp R" evidence="2">
    <location>
        <begin position="135"/>
        <end position="275"/>
    </location>
</feature>